<sequence length="71" mass="8165">MINFDIIPSTSQLSQLEVPCTSSSLRVPDRPIIEISRRGRCFQFLFYVSSVKFALKYFCIFVLTLKELEAA</sequence>
<organism evidence="2 3">
    <name type="scientific">Meloidogyne enterolobii</name>
    <name type="common">Root-knot nematode worm</name>
    <name type="synonym">Meloidogyne mayaguensis</name>
    <dbReference type="NCBI Taxonomy" id="390850"/>
    <lineage>
        <taxon>Eukaryota</taxon>
        <taxon>Metazoa</taxon>
        <taxon>Ecdysozoa</taxon>
        <taxon>Nematoda</taxon>
        <taxon>Chromadorea</taxon>
        <taxon>Rhabditida</taxon>
        <taxon>Tylenchina</taxon>
        <taxon>Tylenchomorpha</taxon>
        <taxon>Tylenchoidea</taxon>
        <taxon>Meloidogynidae</taxon>
        <taxon>Meloidogyninae</taxon>
        <taxon>Meloidogyne</taxon>
    </lineage>
</organism>
<gene>
    <name evidence="2" type="ORF">MENT_LOCUS25886</name>
</gene>
<keyword evidence="1" id="KW-0472">Membrane</keyword>
<dbReference type="EMBL" id="CAJEWN010000231">
    <property type="protein sequence ID" value="CAD2174236.1"/>
    <property type="molecule type" value="Genomic_DNA"/>
</dbReference>
<protein>
    <submittedName>
        <fullName evidence="2">Uncharacterized protein</fullName>
    </submittedName>
</protein>
<reference evidence="2 3" key="1">
    <citation type="submission" date="2020-08" db="EMBL/GenBank/DDBJ databases">
        <authorList>
            <person name="Koutsovoulos G."/>
            <person name="Danchin GJ E."/>
        </authorList>
    </citation>
    <scope>NUCLEOTIDE SEQUENCE [LARGE SCALE GENOMIC DNA]</scope>
</reference>
<dbReference type="Proteomes" id="UP000580250">
    <property type="component" value="Unassembled WGS sequence"/>
</dbReference>
<keyword evidence="1" id="KW-1133">Transmembrane helix</keyword>
<evidence type="ECO:0000313" key="3">
    <source>
        <dbReference type="Proteomes" id="UP000580250"/>
    </source>
</evidence>
<proteinExistence type="predicted"/>
<evidence type="ECO:0000256" key="1">
    <source>
        <dbReference type="SAM" id="Phobius"/>
    </source>
</evidence>
<comment type="caution">
    <text evidence="2">The sequence shown here is derived from an EMBL/GenBank/DDBJ whole genome shotgun (WGS) entry which is preliminary data.</text>
</comment>
<name>A0A6V7VH08_MELEN</name>
<keyword evidence="1" id="KW-0812">Transmembrane</keyword>
<feature type="transmembrane region" description="Helical" evidence="1">
    <location>
        <begin position="44"/>
        <end position="65"/>
    </location>
</feature>
<accession>A0A6V7VH08</accession>
<evidence type="ECO:0000313" key="2">
    <source>
        <dbReference type="EMBL" id="CAD2174236.1"/>
    </source>
</evidence>
<dbReference type="AlphaFoldDB" id="A0A6V7VH08"/>